<dbReference type="Proteomes" id="UP000008021">
    <property type="component" value="Chromosome 10"/>
</dbReference>
<organism evidence="2">
    <name type="scientific">Oryza meridionalis</name>
    <dbReference type="NCBI Taxonomy" id="40149"/>
    <lineage>
        <taxon>Eukaryota</taxon>
        <taxon>Viridiplantae</taxon>
        <taxon>Streptophyta</taxon>
        <taxon>Embryophyta</taxon>
        <taxon>Tracheophyta</taxon>
        <taxon>Spermatophyta</taxon>
        <taxon>Magnoliopsida</taxon>
        <taxon>Liliopsida</taxon>
        <taxon>Poales</taxon>
        <taxon>Poaceae</taxon>
        <taxon>BOP clade</taxon>
        <taxon>Oryzoideae</taxon>
        <taxon>Oryzeae</taxon>
        <taxon>Oryzinae</taxon>
        <taxon>Oryza</taxon>
    </lineage>
</organism>
<feature type="region of interest" description="Disordered" evidence="1">
    <location>
        <begin position="1"/>
        <end position="38"/>
    </location>
</feature>
<reference evidence="2" key="2">
    <citation type="submission" date="2018-05" db="EMBL/GenBank/DDBJ databases">
        <title>OmerRS3 (Oryza meridionalis Reference Sequence Version 3).</title>
        <authorList>
            <person name="Zhang J."/>
            <person name="Kudrna D."/>
            <person name="Lee S."/>
            <person name="Talag J."/>
            <person name="Welchert J."/>
            <person name="Wing R.A."/>
        </authorList>
    </citation>
    <scope>NUCLEOTIDE SEQUENCE [LARGE SCALE GENOMIC DNA]</scope>
    <source>
        <strain evidence="2">cv. OR44</strain>
    </source>
</reference>
<feature type="compositionally biased region" description="Gly residues" evidence="1">
    <location>
        <begin position="21"/>
        <end position="31"/>
    </location>
</feature>
<accession>A0A0E0EY95</accession>
<dbReference type="Gramene" id="OMERI10G08360.1">
    <property type="protein sequence ID" value="OMERI10G08360.1"/>
    <property type="gene ID" value="OMERI10G08360"/>
</dbReference>
<proteinExistence type="predicted"/>
<name>A0A0E0EY95_9ORYZ</name>
<reference evidence="2" key="1">
    <citation type="submission" date="2015-04" db="UniProtKB">
        <authorList>
            <consortium name="EnsemblPlants"/>
        </authorList>
    </citation>
    <scope>IDENTIFICATION</scope>
</reference>
<dbReference type="EnsemblPlants" id="OMERI10G08360.1">
    <property type="protein sequence ID" value="OMERI10G08360.1"/>
    <property type="gene ID" value="OMERI10G08360"/>
</dbReference>
<sequence length="98" mass="10726">MLRQWLDPAANDREDGSARSGIGGVVGGGRGVGRKRSRRGLDGVQLFICAGKGKPSRGPVNQRRKKRMERRKREQCAGVGAQRHHRGSSWYGRGDQSG</sequence>
<protein>
    <submittedName>
        <fullName evidence="2">Uncharacterized protein</fullName>
    </submittedName>
</protein>
<evidence type="ECO:0000313" key="2">
    <source>
        <dbReference type="EnsemblPlants" id="OMERI10G08360.1"/>
    </source>
</evidence>
<feature type="region of interest" description="Disordered" evidence="1">
    <location>
        <begin position="50"/>
        <end position="98"/>
    </location>
</feature>
<keyword evidence="3" id="KW-1185">Reference proteome</keyword>
<evidence type="ECO:0000313" key="3">
    <source>
        <dbReference type="Proteomes" id="UP000008021"/>
    </source>
</evidence>
<dbReference type="AlphaFoldDB" id="A0A0E0EY95"/>
<dbReference type="HOGENOM" id="CLU_2337150_0_0_1"/>
<evidence type="ECO:0000256" key="1">
    <source>
        <dbReference type="SAM" id="MobiDB-lite"/>
    </source>
</evidence>